<reference evidence="3 4" key="1">
    <citation type="submission" date="2015-12" db="EMBL/GenBank/DDBJ databases">
        <title>The genome of Folsomia candida.</title>
        <authorList>
            <person name="Faddeeva A."/>
            <person name="Derks M.F."/>
            <person name="Anvar Y."/>
            <person name="Smit S."/>
            <person name="Van Straalen N."/>
            <person name="Roelofs D."/>
        </authorList>
    </citation>
    <scope>NUCLEOTIDE SEQUENCE [LARGE SCALE GENOMIC DNA]</scope>
    <source>
        <strain evidence="3 4">VU population</strain>
        <tissue evidence="3">Whole body</tissue>
    </source>
</reference>
<keyword evidence="2" id="KW-0812">Transmembrane</keyword>
<feature type="region of interest" description="Disordered" evidence="1">
    <location>
        <begin position="663"/>
        <end position="710"/>
    </location>
</feature>
<name>A0A226DJW0_FOLCA</name>
<evidence type="ECO:0000313" key="3">
    <source>
        <dbReference type="EMBL" id="OXA45278.1"/>
    </source>
</evidence>
<feature type="compositionally biased region" description="Polar residues" evidence="1">
    <location>
        <begin position="553"/>
        <end position="568"/>
    </location>
</feature>
<keyword evidence="2" id="KW-0472">Membrane</keyword>
<evidence type="ECO:0000256" key="2">
    <source>
        <dbReference type="SAM" id="Phobius"/>
    </source>
</evidence>
<sequence length="735" mass="84216">MNLDLDLILGLLIWTIISPVAFPLILIGLLHKFSSLLMAKLLYRRSGYVVSSFNCLDALEYTRKDRGIIGYALRFENSVKGRRLDIAKFRHHFAETFINNGKCKNYPVFYTKFVPVLGYMYKVANLKENLDLCKSIKEDRILEGETENEALSRAMRQNTHFHTRSTQWEIILLRVDVKSDFIIFKFHHALADAYSVRSLLDVLGGTEAPYLVKDFNMGFFQSVKACIKGVTEFARILNVGLVDWFPTGLNARCGTTTLFSKTTVETWKLKEICKNTNSSFLSVITSLHLWSMRNNSAWLEKLDIPENISPHAIITFPQALPGHPVIRSKGRDCCNHMCLGLIKLPIEEDPNPIQILGRVQFLYENYLDSEAPQAIHLMLKTIGMLIPFYWGEWLSKLFAKQPLFETMVNPFPFWETKYQLLGMNLENIYFLCSSPSPIYSNGTLITPLTRGDKTDVTVHASGEVFCSQDEIDEHVAGNLVTGLEIFLMESRKYKARNTSISYAWDYNCCKLTNLIKNSQVNQALKKFWTLPHSCPFYLTTIHKTTNHKLIHEPQSTKPQTTNSSTNHKPQAHPEPQSTKPQTTNSSTNHNPQNHKPQTHPEPQSTKPQTTSSSANHKPQTHPEPQYEKWQLEWLVHTYNPKTTNHKFFHKPQVLPQTTNHKLFHEPQSTKPQTTSSSTNHNPHNHKPQAHPQTTIHKTTNHKPQNYKPQKNLVHFPHHSPLCGSTVWFGQLCLAI</sequence>
<feature type="transmembrane region" description="Helical" evidence="2">
    <location>
        <begin position="7"/>
        <end position="30"/>
    </location>
</feature>
<gene>
    <name evidence="3" type="ORF">Fcan01_20222</name>
</gene>
<keyword evidence="4" id="KW-1185">Reference proteome</keyword>
<dbReference type="EMBL" id="LNIX01000018">
    <property type="protein sequence ID" value="OXA45278.1"/>
    <property type="molecule type" value="Genomic_DNA"/>
</dbReference>
<feature type="compositionally biased region" description="Polar residues" evidence="1">
    <location>
        <begin position="690"/>
        <end position="708"/>
    </location>
</feature>
<evidence type="ECO:0000256" key="1">
    <source>
        <dbReference type="SAM" id="MobiDB-lite"/>
    </source>
</evidence>
<protein>
    <recommendedName>
        <fullName evidence="5">Diacylglycerol O-acyltransferase</fullName>
    </recommendedName>
</protein>
<accession>A0A226DJW0</accession>
<organism evidence="3 4">
    <name type="scientific">Folsomia candida</name>
    <name type="common">Springtail</name>
    <dbReference type="NCBI Taxonomy" id="158441"/>
    <lineage>
        <taxon>Eukaryota</taxon>
        <taxon>Metazoa</taxon>
        <taxon>Ecdysozoa</taxon>
        <taxon>Arthropoda</taxon>
        <taxon>Hexapoda</taxon>
        <taxon>Collembola</taxon>
        <taxon>Entomobryomorpha</taxon>
        <taxon>Isotomoidea</taxon>
        <taxon>Isotomidae</taxon>
        <taxon>Proisotominae</taxon>
        <taxon>Folsomia</taxon>
    </lineage>
</organism>
<evidence type="ECO:0008006" key="5">
    <source>
        <dbReference type="Google" id="ProtNLM"/>
    </source>
</evidence>
<feature type="region of interest" description="Disordered" evidence="1">
    <location>
        <begin position="550"/>
        <end position="625"/>
    </location>
</feature>
<keyword evidence="2" id="KW-1133">Transmembrane helix</keyword>
<proteinExistence type="predicted"/>
<evidence type="ECO:0000313" key="4">
    <source>
        <dbReference type="Proteomes" id="UP000198287"/>
    </source>
</evidence>
<feature type="compositionally biased region" description="Low complexity" evidence="1">
    <location>
        <begin position="602"/>
        <end position="613"/>
    </location>
</feature>
<dbReference type="Proteomes" id="UP000198287">
    <property type="component" value="Unassembled WGS sequence"/>
</dbReference>
<feature type="compositionally biased region" description="Low complexity" evidence="1">
    <location>
        <begin position="666"/>
        <end position="678"/>
    </location>
</feature>
<comment type="caution">
    <text evidence="3">The sequence shown here is derived from an EMBL/GenBank/DDBJ whole genome shotgun (WGS) entry which is preliminary data.</text>
</comment>
<feature type="compositionally biased region" description="Polar residues" evidence="1">
    <location>
        <begin position="575"/>
        <end position="595"/>
    </location>
</feature>
<dbReference type="AlphaFoldDB" id="A0A226DJW0"/>